<dbReference type="RefSeq" id="WP_189418006.1">
    <property type="nucleotide sequence ID" value="NZ_BMYZ01000001.1"/>
</dbReference>
<evidence type="ECO:0000313" key="8">
    <source>
        <dbReference type="Proteomes" id="UP000619761"/>
    </source>
</evidence>
<dbReference type="PROSITE" id="PS50893">
    <property type="entry name" value="ABC_TRANSPORTER_2"/>
    <property type="match status" value="1"/>
</dbReference>
<dbReference type="InterPro" id="IPR017871">
    <property type="entry name" value="ABC_transporter-like_CS"/>
</dbReference>
<dbReference type="InterPro" id="IPR027417">
    <property type="entry name" value="P-loop_NTPase"/>
</dbReference>
<dbReference type="PANTHER" id="PTHR42794">
    <property type="entry name" value="HEMIN IMPORT ATP-BINDING PROTEIN HMUV"/>
    <property type="match status" value="1"/>
</dbReference>
<accession>A0ABQ3B4A9</accession>
<dbReference type="Proteomes" id="UP000619761">
    <property type="component" value="Unassembled WGS sequence"/>
</dbReference>
<evidence type="ECO:0000256" key="3">
    <source>
        <dbReference type="ARBA" id="ARBA00022840"/>
    </source>
</evidence>
<dbReference type="SMART" id="SM00382">
    <property type="entry name" value="AAA"/>
    <property type="match status" value="1"/>
</dbReference>
<keyword evidence="3" id="KW-0067">ATP-binding</keyword>
<keyword evidence="4" id="KW-1278">Translocase</keyword>
<evidence type="ECO:0000256" key="5">
    <source>
        <dbReference type="ARBA" id="ARBA00037066"/>
    </source>
</evidence>
<evidence type="ECO:0000259" key="6">
    <source>
        <dbReference type="PROSITE" id="PS50893"/>
    </source>
</evidence>
<evidence type="ECO:0000313" key="7">
    <source>
        <dbReference type="EMBL" id="GGY74600.1"/>
    </source>
</evidence>
<dbReference type="Gene3D" id="3.40.50.300">
    <property type="entry name" value="P-loop containing nucleotide triphosphate hydrolases"/>
    <property type="match status" value="1"/>
</dbReference>
<protein>
    <submittedName>
        <fullName evidence="7">ABC transporter</fullName>
    </submittedName>
</protein>
<name>A0ABQ3B4A9_9GAMM</name>
<dbReference type="InterPro" id="IPR003593">
    <property type="entry name" value="AAA+_ATPase"/>
</dbReference>
<sequence length="263" mass="28215">MNYLSASNLSLSLGNKTVVEHMTMHVEAGEFVGLIGPNGAGKSSLLRMLAALVKPKSGEVSLAPQNIPTLVEKIPAQVRARFMAYLAQHETPAWPLSVKNLVALGRSPWNSAVNSSAEDEAAIQHALTMTDIHTLAERPVTELSGGELQRALLARVFAGNPKLILADEPIAALDVYHQLHIMELLQSHAQQGGAVIAALHDLSLAARFCSRLILMHHGKLVAEGEPVKVLTPENLAKVYGVTAHVDCRDDGVVIIPTNRVAHL</sequence>
<dbReference type="SUPFAM" id="SSF52540">
    <property type="entry name" value="P-loop containing nucleoside triphosphate hydrolases"/>
    <property type="match status" value="1"/>
</dbReference>
<dbReference type="EMBL" id="BMYZ01000001">
    <property type="protein sequence ID" value="GGY74600.1"/>
    <property type="molecule type" value="Genomic_DNA"/>
</dbReference>
<evidence type="ECO:0000256" key="2">
    <source>
        <dbReference type="ARBA" id="ARBA00022741"/>
    </source>
</evidence>
<dbReference type="CDD" id="cd03214">
    <property type="entry name" value="ABC_Iron-Siderophores_B12_Hemin"/>
    <property type="match status" value="1"/>
</dbReference>
<evidence type="ECO:0000256" key="1">
    <source>
        <dbReference type="ARBA" id="ARBA00022448"/>
    </source>
</evidence>
<evidence type="ECO:0000256" key="4">
    <source>
        <dbReference type="ARBA" id="ARBA00022967"/>
    </source>
</evidence>
<dbReference type="InterPro" id="IPR003439">
    <property type="entry name" value="ABC_transporter-like_ATP-bd"/>
</dbReference>
<keyword evidence="2" id="KW-0547">Nucleotide-binding</keyword>
<organism evidence="7 8">
    <name type="scientific">Cellvibrio zantedeschiae</name>
    <dbReference type="NCBI Taxonomy" id="1237077"/>
    <lineage>
        <taxon>Bacteria</taxon>
        <taxon>Pseudomonadati</taxon>
        <taxon>Pseudomonadota</taxon>
        <taxon>Gammaproteobacteria</taxon>
        <taxon>Cellvibrionales</taxon>
        <taxon>Cellvibrionaceae</taxon>
        <taxon>Cellvibrio</taxon>
    </lineage>
</organism>
<comment type="function">
    <text evidence="5">Part of the ABC transporter complex HmuTUV involved in hemin import. Responsible for energy coupling to the transport system.</text>
</comment>
<keyword evidence="1" id="KW-0813">Transport</keyword>
<feature type="domain" description="ABC transporter" evidence="6">
    <location>
        <begin position="4"/>
        <end position="242"/>
    </location>
</feature>
<reference evidence="8" key="1">
    <citation type="journal article" date="2019" name="Int. J. Syst. Evol. Microbiol.">
        <title>The Global Catalogue of Microorganisms (GCM) 10K type strain sequencing project: providing services to taxonomists for standard genome sequencing and annotation.</title>
        <authorList>
            <consortium name="The Broad Institute Genomics Platform"/>
            <consortium name="The Broad Institute Genome Sequencing Center for Infectious Disease"/>
            <person name="Wu L."/>
            <person name="Ma J."/>
        </authorList>
    </citation>
    <scope>NUCLEOTIDE SEQUENCE [LARGE SCALE GENOMIC DNA]</scope>
    <source>
        <strain evidence="8">KCTC 32239</strain>
    </source>
</reference>
<gene>
    <name evidence="7" type="ORF">GCM10011613_20060</name>
</gene>
<dbReference type="PROSITE" id="PS00211">
    <property type="entry name" value="ABC_TRANSPORTER_1"/>
    <property type="match status" value="1"/>
</dbReference>
<keyword evidence="8" id="KW-1185">Reference proteome</keyword>
<dbReference type="Pfam" id="PF00005">
    <property type="entry name" value="ABC_tran"/>
    <property type="match status" value="1"/>
</dbReference>
<proteinExistence type="predicted"/>
<dbReference type="PANTHER" id="PTHR42794:SF1">
    <property type="entry name" value="HEMIN IMPORT ATP-BINDING PROTEIN HMUV"/>
    <property type="match status" value="1"/>
</dbReference>
<comment type="caution">
    <text evidence="7">The sequence shown here is derived from an EMBL/GenBank/DDBJ whole genome shotgun (WGS) entry which is preliminary data.</text>
</comment>